<dbReference type="SUPFAM" id="SSF53335">
    <property type="entry name" value="S-adenosyl-L-methionine-dependent methyltransferases"/>
    <property type="match status" value="1"/>
</dbReference>
<keyword evidence="3" id="KW-1185">Reference proteome</keyword>
<dbReference type="PANTHER" id="PTHR43464">
    <property type="entry name" value="METHYLTRANSFERASE"/>
    <property type="match status" value="1"/>
</dbReference>
<dbReference type="RefSeq" id="WP_186743448.1">
    <property type="nucleotide sequence ID" value="NZ_CP060394.1"/>
</dbReference>
<evidence type="ECO:0000313" key="2">
    <source>
        <dbReference type="EMBL" id="QNI32494.1"/>
    </source>
</evidence>
<dbReference type="InterPro" id="IPR029063">
    <property type="entry name" value="SAM-dependent_MTases_sf"/>
</dbReference>
<proteinExistence type="predicted"/>
<reference evidence="2 3" key="1">
    <citation type="submission" date="2020-08" db="EMBL/GenBank/DDBJ databases">
        <title>Edaphobacter telluris sp. nov. and Acidobacterium dinghuensis sp. nov., two acidobacteria isolated from forest soil.</title>
        <authorList>
            <person name="Fu J."/>
            <person name="Qiu L."/>
        </authorList>
    </citation>
    <scope>NUCLEOTIDE SEQUENCE [LARGE SCALE GENOMIC DNA]</scope>
    <source>
        <strain evidence="2">4Y35</strain>
    </source>
</reference>
<dbReference type="GO" id="GO:0008168">
    <property type="term" value="F:methyltransferase activity"/>
    <property type="evidence" value="ECO:0007669"/>
    <property type="project" value="UniProtKB-KW"/>
</dbReference>
<gene>
    <name evidence="2" type="ORF">H7849_00210</name>
</gene>
<protein>
    <submittedName>
        <fullName evidence="2">Methyltransferase domain-containing protein</fullName>
    </submittedName>
</protein>
<dbReference type="CDD" id="cd02440">
    <property type="entry name" value="AdoMet_MTases"/>
    <property type="match status" value="1"/>
</dbReference>
<dbReference type="Pfam" id="PF13649">
    <property type="entry name" value="Methyltransf_25"/>
    <property type="match status" value="1"/>
</dbReference>
<feature type="domain" description="Methyltransferase" evidence="1">
    <location>
        <begin position="53"/>
        <end position="149"/>
    </location>
</feature>
<keyword evidence="2" id="KW-0489">Methyltransferase</keyword>
<dbReference type="GO" id="GO:0032259">
    <property type="term" value="P:methylation"/>
    <property type="evidence" value="ECO:0007669"/>
    <property type="project" value="UniProtKB-KW"/>
</dbReference>
<evidence type="ECO:0000259" key="1">
    <source>
        <dbReference type="Pfam" id="PF13649"/>
    </source>
</evidence>
<evidence type="ECO:0000313" key="3">
    <source>
        <dbReference type="Proteomes" id="UP000515312"/>
    </source>
</evidence>
<dbReference type="InterPro" id="IPR041698">
    <property type="entry name" value="Methyltransf_25"/>
</dbReference>
<sequence>MSISSDTAPVSQTYWNTAAETYDQDFTETFLGMLWRHSVWEDIDAGFSPGQRILELNCGTGVDALHMAEHGISVVACDISSRMIEIARHRQANHAFGSMVDFRVLPTENLAELPTDALFDGVFSNFSGLNCVKDLPRVRRELASRLKPGARAYFCMLGRFAPWEILWFLVHGNWKKAFRKLYRGSIPSARGEIEIQLRSSKQLVELLAPDFRLRARKGIGIALPPSYMNHLVGNFPALLQGLSGIDRMISRAPIFRNLGGCILFEFERTAR</sequence>
<dbReference type="Proteomes" id="UP000515312">
    <property type="component" value="Chromosome"/>
</dbReference>
<dbReference type="EMBL" id="CP060394">
    <property type="protein sequence ID" value="QNI32494.1"/>
    <property type="molecule type" value="Genomic_DNA"/>
</dbReference>
<dbReference type="PANTHER" id="PTHR43464:SF92">
    <property type="entry name" value="SLR1071 PROTEIN"/>
    <property type="match status" value="1"/>
</dbReference>
<accession>A0A7G8BIX4</accession>
<dbReference type="KEGG" id="adin:H7849_00210"/>
<dbReference type="AlphaFoldDB" id="A0A7G8BIX4"/>
<keyword evidence="2" id="KW-0808">Transferase</keyword>
<name>A0A7G8BIX4_9BACT</name>
<dbReference type="Gene3D" id="3.40.50.150">
    <property type="entry name" value="Vaccinia Virus protein VP39"/>
    <property type="match status" value="1"/>
</dbReference>
<organism evidence="2 3">
    <name type="scientific">Alloacidobacterium dinghuense</name>
    <dbReference type="NCBI Taxonomy" id="2763107"/>
    <lineage>
        <taxon>Bacteria</taxon>
        <taxon>Pseudomonadati</taxon>
        <taxon>Acidobacteriota</taxon>
        <taxon>Terriglobia</taxon>
        <taxon>Terriglobales</taxon>
        <taxon>Acidobacteriaceae</taxon>
        <taxon>Alloacidobacterium</taxon>
    </lineage>
</organism>